<evidence type="ECO:0000313" key="5">
    <source>
        <dbReference type="Proteomes" id="UP001597371"/>
    </source>
</evidence>
<dbReference type="InterPro" id="IPR023335">
    <property type="entry name" value="ATP12_ortho_dom_sf"/>
</dbReference>
<keyword evidence="3" id="KW-0143">Chaperone</keyword>
<dbReference type="Gene3D" id="3.30.2180.10">
    <property type="entry name" value="ATP12-like"/>
    <property type="match status" value="1"/>
</dbReference>
<comment type="caution">
    <text evidence="4">The sequence shown here is derived from an EMBL/GenBank/DDBJ whole genome shotgun (WGS) entry which is preliminary data.</text>
</comment>
<dbReference type="InterPro" id="IPR011419">
    <property type="entry name" value="ATP12_ATP_synth-F1-assembly"/>
</dbReference>
<comment type="similarity">
    <text evidence="1">Belongs to the ATP12 family.</text>
</comment>
<dbReference type="EMBL" id="JBHUIJ010000023">
    <property type="protein sequence ID" value="MFD2239040.1"/>
    <property type="molecule type" value="Genomic_DNA"/>
</dbReference>
<dbReference type="Pfam" id="PF07542">
    <property type="entry name" value="ATP12"/>
    <property type="match status" value="1"/>
</dbReference>
<reference evidence="5" key="1">
    <citation type="journal article" date="2019" name="Int. J. Syst. Evol. Microbiol.">
        <title>The Global Catalogue of Microorganisms (GCM) 10K type strain sequencing project: providing services to taxonomists for standard genome sequencing and annotation.</title>
        <authorList>
            <consortium name="The Broad Institute Genomics Platform"/>
            <consortium name="The Broad Institute Genome Sequencing Center for Infectious Disease"/>
            <person name="Wu L."/>
            <person name="Ma J."/>
        </authorList>
    </citation>
    <scope>NUCLEOTIDE SEQUENCE [LARGE SCALE GENOMIC DNA]</scope>
    <source>
        <strain evidence="5">ZS-35-S2</strain>
    </source>
</reference>
<proteinExistence type="inferred from homology"/>
<evidence type="ECO:0000256" key="3">
    <source>
        <dbReference type="ARBA" id="ARBA00023186"/>
    </source>
</evidence>
<dbReference type="InterPro" id="IPR042272">
    <property type="entry name" value="ATP12_ATP_synth-F1-assembly_N"/>
</dbReference>
<sequence>MAYRAAAVHGPRGILTRIVSMSHSLARPELPKRFYREAAIAPANGGHAVLLDGRPVRTPARKPLVLPAERPALAVAAEWNAQGERVNPATMPVTRLANTIVDGIADDPAPVRHDLRRYAETDLVFYRAESPERLLERQVAHWDPVLAWARGRIGHDFIRVEGVMHVAQPPETLAAMSQWIDAYEDAFAVAALHQMATLTGSLLLALAVAERELTIEKAWQAAHVDEDWNTQQWGGDEEAQARRDARFEDMKAAALFAQIPANHS</sequence>
<evidence type="ECO:0000256" key="1">
    <source>
        <dbReference type="ARBA" id="ARBA00008231"/>
    </source>
</evidence>
<evidence type="ECO:0000313" key="4">
    <source>
        <dbReference type="EMBL" id="MFD2239040.1"/>
    </source>
</evidence>
<keyword evidence="5" id="KW-1185">Reference proteome</keyword>
<dbReference type="SUPFAM" id="SSF160909">
    <property type="entry name" value="ATP12-like"/>
    <property type="match status" value="1"/>
</dbReference>
<dbReference type="Gene3D" id="1.10.3580.10">
    <property type="entry name" value="ATP12 ATPase"/>
    <property type="match status" value="1"/>
</dbReference>
<dbReference type="Proteomes" id="UP001597371">
    <property type="component" value="Unassembled WGS sequence"/>
</dbReference>
<accession>A0ABW5CP82</accession>
<evidence type="ECO:0000256" key="2">
    <source>
        <dbReference type="ARBA" id="ARBA00022946"/>
    </source>
</evidence>
<keyword evidence="2" id="KW-0809">Transit peptide</keyword>
<name>A0ABW5CP82_9HYPH</name>
<gene>
    <name evidence="4" type="ORF">ACFSKQ_16430</name>
</gene>
<dbReference type="RefSeq" id="WP_245195488.1">
    <property type="nucleotide sequence ID" value="NZ_CP072611.1"/>
</dbReference>
<organism evidence="4 5">
    <name type="scientific">Aureimonas populi</name>
    <dbReference type="NCBI Taxonomy" id="1701758"/>
    <lineage>
        <taxon>Bacteria</taxon>
        <taxon>Pseudomonadati</taxon>
        <taxon>Pseudomonadota</taxon>
        <taxon>Alphaproteobacteria</taxon>
        <taxon>Hyphomicrobiales</taxon>
        <taxon>Aurantimonadaceae</taxon>
        <taxon>Aureimonas</taxon>
    </lineage>
</organism>
<dbReference type="PANTHER" id="PTHR21013">
    <property type="entry name" value="ATP SYNTHASE MITOCHONDRIAL F1 COMPLEX ASSEMBLY FACTOR 2/ATP12 PROTEIN, MITOCHONDRIAL PRECURSOR"/>
    <property type="match status" value="1"/>
</dbReference>
<dbReference type="PANTHER" id="PTHR21013:SF10">
    <property type="entry name" value="ATP SYNTHASE MITOCHONDRIAL F1 COMPLEX ASSEMBLY FACTOR 2"/>
    <property type="match status" value="1"/>
</dbReference>
<protein>
    <submittedName>
        <fullName evidence="4">ATP12 family chaperone protein</fullName>
    </submittedName>
</protein>